<dbReference type="SMART" id="SM00360">
    <property type="entry name" value="RRM"/>
    <property type="match status" value="1"/>
</dbReference>
<feature type="compositionally biased region" description="Low complexity" evidence="6">
    <location>
        <begin position="185"/>
        <end position="203"/>
    </location>
</feature>
<dbReference type="PROSITE" id="PS50102">
    <property type="entry name" value="RRM"/>
    <property type="match status" value="1"/>
</dbReference>
<feature type="domain" description="SH3" evidence="7">
    <location>
        <begin position="431"/>
        <end position="495"/>
    </location>
</feature>
<dbReference type="PROSITE" id="PS50030">
    <property type="entry name" value="UBA"/>
    <property type="match status" value="1"/>
</dbReference>
<name>A0A813F996_POLGL</name>
<dbReference type="InterPro" id="IPR036028">
    <property type="entry name" value="SH3-like_dom_sf"/>
</dbReference>
<dbReference type="InterPro" id="IPR001452">
    <property type="entry name" value="SH3_domain"/>
</dbReference>
<feature type="domain" description="RRM" evidence="9">
    <location>
        <begin position="89"/>
        <end position="161"/>
    </location>
</feature>
<dbReference type="AlphaFoldDB" id="A0A813F996"/>
<dbReference type="Pfam" id="PF00627">
    <property type="entry name" value="UBA"/>
    <property type="match status" value="1"/>
</dbReference>
<dbReference type="SUPFAM" id="SSF50044">
    <property type="entry name" value="SH3-domain"/>
    <property type="match status" value="1"/>
</dbReference>
<dbReference type="GO" id="GO:0006417">
    <property type="term" value="P:regulation of translation"/>
    <property type="evidence" value="ECO:0007669"/>
    <property type="project" value="TreeGrafter"/>
</dbReference>
<dbReference type="PANTHER" id="PTHR48032:SF8">
    <property type="entry name" value="RNA-BINDING PROTEIN 1-LIKE"/>
    <property type="match status" value="1"/>
</dbReference>
<dbReference type="Proteomes" id="UP000654075">
    <property type="component" value="Unassembled WGS sequence"/>
</dbReference>
<gene>
    <name evidence="10" type="ORF">PGLA1383_LOCUS28914</name>
</gene>
<organism evidence="10 11">
    <name type="scientific">Polarella glacialis</name>
    <name type="common">Dinoflagellate</name>
    <dbReference type="NCBI Taxonomy" id="89957"/>
    <lineage>
        <taxon>Eukaryota</taxon>
        <taxon>Sar</taxon>
        <taxon>Alveolata</taxon>
        <taxon>Dinophyceae</taxon>
        <taxon>Suessiales</taxon>
        <taxon>Suessiaceae</taxon>
        <taxon>Polarella</taxon>
    </lineage>
</organism>
<feature type="region of interest" description="Disordered" evidence="6">
    <location>
        <begin position="185"/>
        <end position="282"/>
    </location>
</feature>
<feature type="compositionally biased region" description="Basic and acidic residues" evidence="6">
    <location>
        <begin position="1"/>
        <end position="10"/>
    </location>
</feature>
<dbReference type="OrthoDB" id="1875751at2759"/>
<feature type="compositionally biased region" description="Acidic residues" evidence="6">
    <location>
        <begin position="329"/>
        <end position="341"/>
    </location>
</feature>
<dbReference type="Gene3D" id="1.10.8.10">
    <property type="entry name" value="DNA helicase RuvA subunit, C-terminal domain"/>
    <property type="match status" value="1"/>
</dbReference>
<feature type="compositionally biased region" description="Gly residues" evidence="6">
    <location>
        <begin position="359"/>
        <end position="368"/>
    </location>
</feature>
<dbReference type="Gene3D" id="3.30.70.330">
    <property type="match status" value="1"/>
</dbReference>
<evidence type="ECO:0000256" key="3">
    <source>
        <dbReference type="ARBA" id="ARBA00022884"/>
    </source>
</evidence>
<dbReference type="GO" id="GO:0003729">
    <property type="term" value="F:mRNA binding"/>
    <property type="evidence" value="ECO:0007669"/>
    <property type="project" value="TreeGrafter"/>
</dbReference>
<dbReference type="PANTHER" id="PTHR48032">
    <property type="entry name" value="RNA-BINDING PROTEIN MUSASHI HOMOLOG RBP6"/>
    <property type="match status" value="1"/>
</dbReference>
<dbReference type="SUPFAM" id="SSF54928">
    <property type="entry name" value="RNA-binding domain, RBD"/>
    <property type="match status" value="1"/>
</dbReference>
<evidence type="ECO:0000256" key="6">
    <source>
        <dbReference type="SAM" id="MobiDB-lite"/>
    </source>
</evidence>
<dbReference type="Gene3D" id="2.30.30.40">
    <property type="entry name" value="SH3 Domains"/>
    <property type="match status" value="1"/>
</dbReference>
<accession>A0A813F996</accession>
<proteinExistence type="predicted"/>
<evidence type="ECO:0000259" key="7">
    <source>
        <dbReference type="PROSITE" id="PS50002"/>
    </source>
</evidence>
<reference evidence="10" key="1">
    <citation type="submission" date="2021-02" db="EMBL/GenBank/DDBJ databases">
        <authorList>
            <person name="Dougan E. K."/>
            <person name="Rhodes N."/>
            <person name="Thang M."/>
            <person name="Chan C."/>
        </authorList>
    </citation>
    <scope>NUCLEOTIDE SEQUENCE</scope>
</reference>
<sequence length="557" mass="58716">MPPRPKKTEEATPSPAETPPPSVIETKPRSTEMGAWGRPVPVRVPSSASASSAAAKAKAAAAAAAAAKSSTPMSIAAQAARNLGGFVPNKIFVGGVPITVSEEQFRTCFEVYGNISKVELHALRGFGYITYETVEAVDTCLEKYEEHYLSKKWVEVKRSIPRELIDAYEREQRRLHALHNEANAAVGSGTAAPTAPTAPTVSSNPVPAAPPNRGWGQPPGSIRTPAAPPGATPGGATALPGRPLLPPPGGVARSRTASGPTAGTPSGGWGNSGGSTPAGSLGRISQLKEMGFSDEVSRRVLAECAWDVNKAIDHLLLHGGDLAEPEGGPSEEVEAEAEAPDAPEMQSTAGLPSAEKGSGKGGSNGVGHRGPAAHEQEEAKEQVGRRTWAGAVAGSSRSSEPAASPQPERASPSPAEVEVEPEEAEAAEPPAPKRLERVMQTWTADDPSQLSIVEDQFVNVWTETGTDNGWIHAEIVGNEERVGWVPTIVLQKLPEGQRWMAASQNWEALDASQCSATEGDMVIVWISSLTKEGWTYSESQKDFKGWLPVFCLDWNEN</sequence>
<keyword evidence="11" id="KW-1185">Reference proteome</keyword>
<evidence type="ECO:0000256" key="2">
    <source>
        <dbReference type="ARBA" id="ARBA00022737"/>
    </source>
</evidence>
<dbReference type="InterPro" id="IPR015940">
    <property type="entry name" value="UBA"/>
</dbReference>
<evidence type="ECO:0000313" key="11">
    <source>
        <dbReference type="Proteomes" id="UP000654075"/>
    </source>
</evidence>
<keyword evidence="2" id="KW-0677">Repeat</keyword>
<feature type="domain" description="UBA" evidence="8">
    <location>
        <begin position="277"/>
        <end position="318"/>
    </location>
</feature>
<keyword evidence="1 5" id="KW-0728">SH3 domain</keyword>
<dbReference type="SUPFAM" id="SSF46934">
    <property type="entry name" value="UBA-like"/>
    <property type="match status" value="1"/>
</dbReference>
<evidence type="ECO:0000313" key="10">
    <source>
        <dbReference type="EMBL" id="CAE8611104.1"/>
    </source>
</evidence>
<feature type="region of interest" description="Disordered" evidence="6">
    <location>
        <begin position="320"/>
        <end position="433"/>
    </location>
</feature>
<dbReference type="Pfam" id="PF00076">
    <property type="entry name" value="RRM_1"/>
    <property type="match status" value="1"/>
</dbReference>
<evidence type="ECO:0000256" key="5">
    <source>
        <dbReference type="PROSITE-ProRule" id="PRU00192"/>
    </source>
</evidence>
<dbReference type="PROSITE" id="PS50002">
    <property type="entry name" value="SH3"/>
    <property type="match status" value="1"/>
</dbReference>
<feature type="region of interest" description="Disordered" evidence="6">
    <location>
        <begin position="1"/>
        <end position="40"/>
    </location>
</feature>
<dbReference type="EMBL" id="CAJNNV010024911">
    <property type="protein sequence ID" value="CAE8611104.1"/>
    <property type="molecule type" value="Genomic_DNA"/>
</dbReference>
<dbReference type="InterPro" id="IPR035979">
    <property type="entry name" value="RBD_domain_sf"/>
</dbReference>
<feature type="compositionally biased region" description="Acidic residues" evidence="6">
    <location>
        <begin position="417"/>
        <end position="426"/>
    </location>
</feature>
<feature type="compositionally biased region" description="Basic and acidic residues" evidence="6">
    <location>
        <begin position="372"/>
        <end position="384"/>
    </location>
</feature>
<evidence type="ECO:0000259" key="8">
    <source>
        <dbReference type="PROSITE" id="PS50030"/>
    </source>
</evidence>
<comment type="caution">
    <text evidence="10">The sequence shown here is derived from an EMBL/GenBank/DDBJ whole genome shotgun (WGS) entry which is preliminary data.</text>
</comment>
<dbReference type="Pfam" id="PF07653">
    <property type="entry name" value="SH3_2"/>
    <property type="match status" value="1"/>
</dbReference>
<evidence type="ECO:0000256" key="4">
    <source>
        <dbReference type="PROSITE-ProRule" id="PRU00176"/>
    </source>
</evidence>
<dbReference type="InterPro" id="IPR009060">
    <property type="entry name" value="UBA-like_sf"/>
</dbReference>
<protein>
    <submittedName>
        <fullName evidence="10">Uncharacterized protein</fullName>
    </submittedName>
</protein>
<evidence type="ECO:0000259" key="9">
    <source>
        <dbReference type="PROSITE" id="PS50102"/>
    </source>
</evidence>
<evidence type="ECO:0000256" key="1">
    <source>
        <dbReference type="ARBA" id="ARBA00022443"/>
    </source>
</evidence>
<keyword evidence="3 4" id="KW-0694">RNA-binding</keyword>
<dbReference type="InterPro" id="IPR000504">
    <property type="entry name" value="RRM_dom"/>
</dbReference>
<dbReference type="SMART" id="SM00165">
    <property type="entry name" value="UBA"/>
    <property type="match status" value="1"/>
</dbReference>
<dbReference type="InterPro" id="IPR012677">
    <property type="entry name" value="Nucleotide-bd_a/b_plait_sf"/>
</dbReference>